<keyword evidence="2" id="KW-1185">Reference proteome</keyword>
<dbReference type="Pfam" id="PF08950">
    <property type="entry name" value="DUF1861"/>
    <property type="match status" value="1"/>
</dbReference>
<dbReference type="RefSeq" id="WP_085028672.1">
    <property type="nucleotide sequence ID" value="NZ_CP020772.1"/>
</dbReference>
<dbReference type="KEGG" id="hmn:HM131_05310"/>
<dbReference type="InterPro" id="IPR015045">
    <property type="entry name" value="MPT-1-like_LmxM"/>
</dbReference>
<dbReference type="AlphaFoldDB" id="A0A1W5ZSL6"/>
<evidence type="ECO:0008006" key="3">
    <source>
        <dbReference type="Google" id="ProtNLM"/>
    </source>
</evidence>
<reference evidence="1 2" key="1">
    <citation type="submission" date="2017-04" db="EMBL/GenBank/DDBJ databases">
        <title>The whole genome sequencing and assembly of Halobacillus mangrovi strain.</title>
        <authorList>
            <person name="Lee S.-J."/>
            <person name="Park M.-K."/>
            <person name="Kim J.-Y."/>
            <person name="Lee Y.-J."/>
            <person name="Yi H."/>
            <person name="Bahn Y.-S."/>
            <person name="Kim J.F."/>
            <person name="Lee D.-W."/>
        </authorList>
    </citation>
    <scope>NUCLEOTIDE SEQUENCE [LARGE SCALE GENOMIC DNA]</scope>
    <source>
        <strain evidence="1 2">KTB 131</strain>
    </source>
</reference>
<dbReference type="SUPFAM" id="SSF75005">
    <property type="entry name" value="Arabinanase/levansucrase/invertase"/>
    <property type="match status" value="1"/>
</dbReference>
<dbReference type="Proteomes" id="UP000192527">
    <property type="component" value="Chromosome"/>
</dbReference>
<gene>
    <name evidence="1" type="ORF">HM131_05310</name>
</gene>
<sequence length="308" mass="34750">MTFTVKKLLDQYRDQPPLAKGEKLHFVDIGDNDVYNITAPFQDLREDVIAGRVEPRDSEFSKVMFFTKEGERWTPRAGAPIFELQDPFVTFIHDQLVFGGVEISPHPNQPGALTWKTVFYKGENIDDLEPFAEGPQGMKDIRLVELADHKVGVFTRPQGDKGGRGKIGYIEIVSLEELTPATIEKAPLLQGHFIDEEWGGANELYLLDNGQVGMLGHIARFDKEDNRHYYPITALLNREEMSLENMKIIATRDDFPEGEAKRKDLVDVLFSGGLRQLENGEAELYVGVSDAEAHKIRIPDPFHIKGGE</sequence>
<dbReference type="PANTHER" id="PTHR37036:SF2">
    <property type="entry name" value="DUF1861 FAMILY PROTEIN"/>
    <property type="match status" value="1"/>
</dbReference>
<organism evidence="1 2">
    <name type="scientific">Halobacillus mangrovi</name>
    <dbReference type="NCBI Taxonomy" id="402384"/>
    <lineage>
        <taxon>Bacteria</taxon>
        <taxon>Bacillati</taxon>
        <taxon>Bacillota</taxon>
        <taxon>Bacilli</taxon>
        <taxon>Bacillales</taxon>
        <taxon>Bacillaceae</taxon>
        <taxon>Halobacillus</taxon>
    </lineage>
</organism>
<dbReference type="PANTHER" id="PTHR37036">
    <property type="match status" value="1"/>
</dbReference>
<dbReference type="STRING" id="402384.HM131_05310"/>
<accession>A0A1W5ZSL6</accession>
<dbReference type="Gene3D" id="2.115.10.20">
    <property type="entry name" value="Glycosyl hydrolase domain, family 43"/>
    <property type="match status" value="1"/>
</dbReference>
<proteinExistence type="predicted"/>
<dbReference type="InterPro" id="IPR023296">
    <property type="entry name" value="Glyco_hydro_beta-prop_sf"/>
</dbReference>
<evidence type="ECO:0000313" key="2">
    <source>
        <dbReference type="Proteomes" id="UP000192527"/>
    </source>
</evidence>
<dbReference type="OrthoDB" id="7544904at2"/>
<evidence type="ECO:0000313" key="1">
    <source>
        <dbReference type="EMBL" id="ARI76288.1"/>
    </source>
</evidence>
<dbReference type="EMBL" id="CP020772">
    <property type="protein sequence ID" value="ARI76288.1"/>
    <property type="molecule type" value="Genomic_DNA"/>
</dbReference>
<name>A0A1W5ZSL6_9BACI</name>
<protein>
    <recommendedName>
        <fullName evidence="3">DUF1861 family protein</fullName>
    </recommendedName>
</protein>